<gene>
    <name evidence="1" type="ORF">H9L14_00255</name>
</gene>
<protein>
    <submittedName>
        <fullName evidence="1">Uncharacterized protein</fullName>
    </submittedName>
</protein>
<reference evidence="1 2" key="1">
    <citation type="submission" date="2020-08" db="EMBL/GenBank/DDBJ databases">
        <title>Genome sequence of Sphingomonas sediminicola KACC 15039T.</title>
        <authorList>
            <person name="Hyun D.-W."/>
            <person name="Bae J.-W."/>
        </authorList>
    </citation>
    <scope>NUCLEOTIDE SEQUENCE [LARGE SCALE GENOMIC DNA]</scope>
    <source>
        <strain evidence="1 2">KACC 15039</strain>
    </source>
</reference>
<evidence type="ECO:0000313" key="1">
    <source>
        <dbReference type="EMBL" id="QNP45807.1"/>
    </source>
</evidence>
<dbReference type="Proteomes" id="UP000516105">
    <property type="component" value="Chromosome"/>
</dbReference>
<proteinExistence type="predicted"/>
<evidence type="ECO:0000313" key="2">
    <source>
        <dbReference type="Proteomes" id="UP000516105"/>
    </source>
</evidence>
<sequence>MHIISRKAVAENSADWLLIELKNAHQRVLSGLEKLDELLARPTPDLQSYLALRRELSSASRARSSAVQAAHDHIIEHADQAAEVELSRALHARRQMMGLSADHLSTWSGWVIAANWSRHRSAQRALRSHWLDLIELEQNVLYPMLQQRAG</sequence>
<name>A0ABX6TA27_9SPHN</name>
<dbReference type="EMBL" id="CP060782">
    <property type="protein sequence ID" value="QNP45807.1"/>
    <property type="molecule type" value="Genomic_DNA"/>
</dbReference>
<dbReference type="RefSeq" id="WP_187708760.1">
    <property type="nucleotide sequence ID" value="NZ_CP060782.1"/>
</dbReference>
<accession>A0ABX6TA27</accession>
<organism evidence="1 2">
    <name type="scientific">Sphingomonas sediminicola</name>
    <dbReference type="NCBI Taxonomy" id="386874"/>
    <lineage>
        <taxon>Bacteria</taxon>
        <taxon>Pseudomonadati</taxon>
        <taxon>Pseudomonadota</taxon>
        <taxon>Alphaproteobacteria</taxon>
        <taxon>Sphingomonadales</taxon>
        <taxon>Sphingomonadaceae</taxon>
        <taxon>Sphingomonas</taxon>
    </lineage>
</organism>
<keyword evidence="2" id="KW-1185">Reference proteome</keyword>